<dbReference type="PANTHER" id="PTHR43649:SF30">
    <property type="entry name" value="ABC TRANSPORTER SUBSTRATE-BINDING PROTEIN"/>
    <property type="match status" value="1"/>
</dbReference>
<feature type="region of interest" description="Disordered" evidence="1">
    <location>
        <begin position="346"/>
        <end position="378"/>
    </location>
</feature>
<proteinExistence type="predicted"/>
<evidence type="ECO:0000256" key="1">
    <source>
        <dbReference type="SAM" id="MobiDB-lite"/>
    </source>
</evidence>
<gene>
    <name evidence="2" type="ORF">F4Y42_04210</name>
</gene>
<dbReference type="AlphaFoldDB" id="A0A6B0YR92"/>
<dbReference type="SUPFAM" id="SSF53850">
    <property type="entry name" value="Periplasmic binding protein-like II"/>
    <property type="match status" value="1"/>
</dbReference>
<dbReference type="InterPro" id="IPR050490">
    <property type="entry name" value="Bact_solute-bd_prot1"/>
</dbReference>
<organism evidence="2">
    <name type="scientific">Caldilineaceae bacterium SB0664_bin_27</name>
    <dbReference type="NCBI Taxonomy" id="2605260"/>
    <lineage>
        <taxon>Bacteria</taxon>
        <taxon>Bacillati</taxon>
        <taxon>Chloroflexota</taxon>
        <taxon>Caldilineae</taxon>
        <taxon>Caldilineales</taxon>
        <taxon>Caldilineaceae</taxon>
    </lineage>
</organism>
<dbReference type="Gene3D" id="3.40.190.10">
    <property type="entry name" value="Periplasmic binding protein-like II"/>
    <property type="match status" value="1"/>
</dbReference>
<dbReference type="NCBIfam" id="TIGR01409">
    <property type="entry name" value="TAT_signal_seq"/>
    <property type="match status" value="1"/>
</dbReference>
<dbReference type="Pfam" id="PF01547">
    <property type="entry name" value="SBP_bac_1"/>
    <property type="match status" value="1"/>
</dbReference>
<dbReference type="InterPro" id="IPR006059">
    <property type="entry name" value="SBP"/>
</dbReference>
<evidence type="ECO:0000313" key="2">
    <source>
        <dbReference type="EMBL" id="MXY92635.1"/>
    </source>
</evidence>
<reference evidence="2" key="1">
    <citation type="submission" date="2019-09" db="EMBL/GenBank/DDBJ databases">
        <title>Characterisation of the sponge microbiome using genome-centric metagenomics.</title>
        <authorList>
            <person name="Engelberts J.P."/>
            <person name="Robbins S.J."/>
            <person name="De Goeij J.M."/>
            <person name="Aranda M."/>
            <person name="Bell S.C."/>
            <person name="Webster N.S."/>
        </authorList>
    </citation>
    <scope>NUCLEOTIDE SEQUENCE</scope>
    <source>
        <strain evidence="2">SB0664_bin_27</strain>
    </source>
</reference>
<dbReference type="PROSITE" id="PS51257">
    <property type="entry name" value="PROKAR_LIPOPROTEIN"/>
    <property type="match status" value="1"/>
</dbReference>
<dbReference type="EMBL" id="VXRG01000038">
    <property type="protein sequence ID" value="MXY92635.1"/>
    <property type="molecule type" value="Genomic_DNA"/>
</dbReference>
<protein>
    <submittedName>
        <fullName evidence="2">Carbohydrate ABC transporter substrate-binding protein</fullName>
    </submittedName>
</protein>
<comment type="caution">
    <text evidence="2">The sequence shown here is derived from an EMBL/GenBank/DDBJ whole genome shotgun (WGS) entry which is preliminary data.</text>
</comment>
<accession>A0A6B0YR92</accession>
<dbReference type="InterPro" id="IPR006311">
    <property type="entry name" value="TAT_signal"/>
</dbReference>
<sequence length="519" mass="57824">MQKQQLSRRGFLSLAGATGGAALLAACAPAEVEVDQSAAADDSGEAMPDVDRVPVRVWFGGSYTPTEWTSRSAENPIVVNAPRILAERYHEENPGTEIVYEEGPGGEDYFAWLTAGATAGTAPNLVRSTHNFAVQNGWAVPIDDYLAQPNRYAPDYDKWNDIFYPTFMNSLIQPDGNIYCAPIDNIWPNIEVGLAYNKETFDSMGLEPPSTWSAQMEVSRALKEAGDGLAPWQHEQATGNLWPLALQILPSMMQPICPDMDLNGDKFVGVDEALPAYRAGIIGPNTPIYKRAFEEMYELATYWIDAFNTVDIDLLWREGNVGLRYSGSWEFSRMANDPNVTFERGFLPPPLPNSSEIPATDTTPGATDPPRTTAGDGTVPGDLLTAIQGSEYVAMASSTEKDGNLEQSIDFWMFLTEPQNNAFLVNENQARISSAVDAPLGSIWQEIATFKLPLYEYAIAWWGQGWYWDNDNFMRWRPVFIEWITGQIDEATFYERQEEEFAAGAQRYEEILQEQTDDS</sequence>
<name>A0A6B0YR92_9CHLR</name>
<dbReference type="PANTHER" id="PTHR43649">
    <property type="entry name" value="ARABINOSE-BINDING PROTEIN-RELATED"/>
    <property type="match status" value="1"/>
</dbReference>
<dbReference type="PROSITE" id="PS51318">
    <property type="entry name" value="TAT"/>
    <property type="match status" value="1"/>
</dbReference>
<feature type="compositionally biased region" description="Low complexity" evidence="1">
    <location>
        <begin position="358"/>
        <end position="375"/>
    </location>
</feature>
<dbReference type="InterPro" id="IPR019546">
    <property type="entry name" value="TAT_signal_bac_arc"/>
</dbReference>